<evidence type="ECO:0000313" key="4">
    <source>
        <dbReference type="Proteomes" id="UP000319852"/>
    </source>
</evidence>
<sequence length="294" mass="32673">MWAYYLTNQTSTQSHTAMAATKGRIKQSIAYWCFNTAGDQWDVEKTCEVANQLGCPSVELVEPSDWPILKKHGLVSALSLIGMEGAPFVKGYNNPIYHEELTARTTQAIDEHAAAGFPNVIAFTGFEYRDAEDPTSEKLSREEGADNCVQGLKELADYAAKQGVTICLEHLNTRDDSHPMKGHPGYQGDDLDYVASIIRRVDSPGLKLLFDVYHVQIMHGDILRRLEENKDILGHIHAAGCPGRAEIDATQEVNYPAVMHKLLELGYDGYVGQEYLPTRDPFEGLKEAVQLCDV</sequence>
<accession>A0A517MTV6</accession>
<reference evidence="3 4" key="1">
    <citation type="submission" date="2019-02" db="EMBL/GenBank/DDBJ databases">
        <title>Deep-cultivation of Planctomycetes and their phenomic and genomic characterization uncovers novel biology.</title>
        <authorList>
            <person name="Wiegand S."/>
            <person name="Jogler M."/>
            <person name="Boedeker C."/>
            <person name="Pinto D."/>
            <person name="Vollmers J."/>
            <person name="Rivas-Marin E."/>
            <person name="Kohn T."/>
            <person name="Peeters S.H."/>
            <person name="Heuer A."/>
            <person name="Rast P."/>
            <person name="Oberbeckmann S."/>
            <person name="Bunk B."/>
            <person name="Jeske O."/>
            <person name="Meyerdierks A."/>
            <person name="Storesund J.E."/>
            <person name="Kallscheuer N."/>
            <person name="Luecker S."/>
            <person name="Lage O.M."/>
            <person name="Pohl T."/>
            <person name="Merkel B.J."/>
            <person name="Hornburger P."/>
            <person name="Mueller R.-W."/>
            <person name="Bruemmer F."/>
            <person name="Labrenz M."/>
            <person name="Spormann A.M."/>
            <person name="Op den Camp H."/>
            <person name="Overmann J."/>
            <person name="Amann R."/>
            <person name="Jetten M.S.M."/>
            <person name="Mascher T."/>
            <person name="Medema M.H."/>
            <person name="Devos D.P."/>
            <person name="Kaster A.-K."/>
            <person name="Ovreas L."/>
            <person name="Rohde M."/>
            <person name="Galperin M.Y."/>
            <person name="Jogler C."/>
        </authorList>
    </citation>
    <scope>NUCLEOTIDE SEQUENCE [LARGE SCALE GENOMIC DNA]</scope>
    <source>
        <strain evidence="3 4">HG15A2</strain>
    </source>
</reference>
<dbReference type="PANTHER" id="PTHR43489">
    <property type="entry name" value="ISOMERASE"/>
    <property type="match status" value="1"/>
</dbReference>
<dbReference type="EMBL" id="CP036263">
    <property type="protein sequence ID" value="QDS98292.1"/>
    <property type="molecule type" value="Genomic_DNA"/>
</dbReference>
<dbReference type="Gene3D" id="3.20.20.150">
    <property type="entry name" value="Divalent-metal-dependent TIM barrel enzymes"/>
    <property type="match status" value="1"/>
</dbReference>
<dbReference type="InterPro" id="IPR036237">
    <property type="entry name" value="Xyl_isomerase-like_sf"/>
</dbReference>
<keyword evidence="4" id="KW-1185">Reference proteome</keyword>
<dbReference type="PANTHER" id="PTHR43489:SF3">
    <property type="entry name" value="XYLOSE ISOMERASE DOMAIN PROTEIN TIM BARREL"/>
    <property type="match status" value="1"/>
</dbReference>
<dbReference type="Proteomes" id="UP000319852">
    <property type="component" value="Chromosome"/>
</dbReference>
<dbReference type="Pfam" id="PF01261">
    <property type="entry name" value="AP_endonuc_2"/>
    <property type="match status" value="1"/>
</dbReference>
<protein>
    <submittedName>
        <fullName evidence="3">Hydroxypyruvate isomerase</fullName>
        <ecNumber evidence="3">5.3.1.22</ecNumber>
    </submittedName>
</protein>
<evidence type="ECO:0000256" key="1">
    <source>
        <dbReference type="ARBA" id="ARBA00023235"/>
    </source>
</evidence>
<dbReference type="KEGG" id="amob:HG15A2_15650"/>
<dbReference type="SUPFAM" id="SSF51658">
    <property type="entry name" value="Xylose isomerase-like"/>
    <property type="match status" value="1"/>
</dbReference>
<gene>
    <name evidence="3" type="primary">hyi_2</name>
    <name evidence="3" type="ORF">HG15A2_15650</name>
</gene>
<keyword evidence="3" id="KW-0670">Pyruvate</keyword>
<evidence type="ECO:0000313" key="3">
    <source>
        <dbReference type="EMBL" id="QDS98292.1"/>
    </source>
</evidence>
<feature type="domain" description="Xylose isomerase-like TIM barrel" evidence="2">
    <location>
        <begin position="91"/>
        <end position="290"/>
    </location>
</feature>
<name>A0A517MTV6_9BACT</name>
<keyword evidence="1 3" id="KW-0413">Isomerase</keyword>
<dbReference type="GO" id="GO:0008903">
    <property type="term" value="F:hydroxypyruvate isomerase activity"/>
    <property type="evidence" value="ECO:0007669"/>
    <property type="project" value="UniProtKB-EC"/>
</dbReference>
<evidence type="ECO:0000259" key="2">
    <source>
        <dbReference type="Pfam" id="PF01261"/>
    </source>
</evidence>
<dbReference type="InterPro" id="IPR013022">
    <property type="entry name" value="Xyl_isomerase-like_TIM-brl"/>
</dbReference>
<dbReference type="EC" id="5.3.1.22" evidence="3"/>
<dbReference type="InterPro" id="IPR050417">
    <property type="entry name" value="Sugar_Epim/Isomerase"/>
</dbReference>
<organism evidence="3 4">
    <name type="scientific">Adhaeretor mobilis</name>
    <dbReference type="NCBI Taxonomy" id="1930276"/>
    <lineage>
        <taxon>Bacteria</taxon>
        <taxon>Pseudomonadati</taxon>
        <taxon>Planctomycetota</taxon>
        <taxon>Planctomycetia</taxon>
        <taxon>Pirellulales</taxon>
        <taxon>Lacipirellulaceae</taxon>
        <taxon>Adhaeretor</taxon>
    </lineage>
</organism>
<proteinExistence type="predicted"/>
<dbReference type="AlphaFoldDB" id="A0A517MTV6"/>